<evidence type="ECO:0000259" key="2">
    <source>
        <dbReference type="PROSITE" id="PS50076"/>
    </source>
</evidence>
<feature type="domain" description="J" evidence="2">
    <location>
        <begin position="116"/>
        <end position="171"/>
    </location>
</feature>
<evidence type="ECO:0000313" key="4">
    <source>
        <dbReference type="Proteomes" id="UP001528411"/>
    </source>
</evidence>
<comment type="caution">
    <text evidence="3">The sequence shown here is derived from an EMBL/GenBank/DDBJ whole genome shotgun (WGS) entry which is preliminary data.</text>
</comment>
<accession>A0ABT5FBL2</accession>
<protein>
    <submittedName>
        <fullName evidence="3">DNA-J related domain-containing protein</fullName>
    </submittedName>
</protein>
<dbReference type="Proteomes" id="UP001528411">
    <property type="component" value="Unassembled WGS sequence"/>
</dbReference>
<dbReference type="Gene3D" id="1.10.287.110">
    <property type="entry name" value="DnaJ domain"/>
    <property type="match status" value="1"/>
</dbReference>
<dbReference type="SUPFAM" id="SSF46565">
    <property type="entry name" value="Chaperone J-domain"/>
    <property type="match status" value="1"/>
</dbReference>
<dbReference type="InterPro" id="IPR001623">
    <property type="entry name" value="DnaJ_domain"/>
</dbReference>
<name>A0ABT5FBL2_9GAMM</name>
<keyword evidence="4" id="KW-1185">Reference proteome</keyword>
<dbReference type="PROSITE" id="PS50076">
    <property type="entry name" value="DNAJ_2"/>
    <property type="match status" value="1"/>
</dbReference>
<dbReference type="InterPro" id="IPR021059">
    <property type="entry name" value="DnaJ-related_N"/>
</dbReference>
<dbReference type="Pfam" id="PF12339">
    <property type="entry name" value="DNAJ_related"/>
    <property type="match status" value="1"/>
</dbReference>
<reference evidence="3 4" key="1">
    <citation type="submission" date="2023-01" db="EMBL/GenBank/DDBJ databases">
        <title>Psychrosphaera sp. nov., isolated from marine algae.</title>
        <authorList>
            <person name="Bayburt H."/>
            <person name="Choi B.J."/>
            <person name="Kim J.M."/>
            <person name="Choi D.G."/>
            <person name="Jeon C.O."/>
        </authorList>
    </citation>
    <scope>NUCLEOTIDE SEQUENCE [LARGE SCALE GENOMIC DNA]</scope>
    <source>
        <strain evidence="3 4">G1-22</strain>
    </source>
</reference>
<organism evidence="3 4">
    <name type="scientific">Psychrosphaera algicola</name>
    <dbReference type="NCBI Taxonomy" id="3023714"/>
    <lineage>
        <taxon>Bacteria</taxon>
        <taxon>Pseudomonadati</taxon>
        <taxon>Pseudomonadota</taxon>
        <taxon>Gammaproteobacteria</taxon>
        <taxon>Alteromonadales</taxon>
        <taxon>Pseudoalteromonadaceae</taxon>
        <taxon>Psychrosphaera</taxon>
    </lineage>
</organism>
<dbReference type="CDD" id="cd06257">
    <property type="entry name" value="DnaJ"/>
    <property type="match status" value="1"/>
</dbReference>
<evidence type="ECO:0000256" key="1">
    <source>
        <dbReference type="ARBA" id="ARBA00023186"/>
    </source>
</evidence>
<dbReference type="RefSeq" id="WP_272182501.1">
    <property type="nucleotide sequence ID" value="NZ_JAQOMS010000002.1"/>
</dbReference>
<dbReference type="EMBL" id="JAQOMS010000002">
    <property type="protein sequence ID" value="MDC2887960.1"/>
    <property type="molecule type" value="Genomic_DNA"/>
</dbReference>
<evidence type="ECO:0000313" key="3">
    <source>
        <dbReference type="EMBL" id="MDC2887960.1"/>
    </source>
</evidence>
<keyword evidence="1" id="KW-0143">Chaperone</keyword>
<dbReference type="InterPro" id="IPR036869">
    <property type="entry name" value="J_dom_sf"/>
</dbReference>
<dbReference type="Pfam" id="PF00226">
    <property type="entry name" value="DnaJ"/>
    <property type="match status" value="1"/>
</dbReference>
<sequence length="171" mass="19966">MQSALFFFEVGSLSQNLSLFQTHFILFHALYRLNQLGHETQTFNIEIHVLSIQLNVISANSTTEPSCYLESDGLRDYYLDWNNFDKTDSADVASLLSQFWQKYNKNALYTPQLVEQAQAYFEFDTTPTMKELKAKYRHKSLEYHPDKGGTTERFSELLNHYKVMKNAITKL</sequence>
<gene>
    <name evidence="3" type="ORF">PN838_02860</name>
</gene>
<proteinExistence type="predicted"/>